<dbReference type="Gene3D" id="1.20.58.90">
    <property type="match status" value="1"/>
</dbReference>
<sequence>MSSDPTAALRRQLKIKTGAAKRLSKEHRSYQTEEEDLKRALDKFLADGAEEWDIKNARRMLEETQKMIADSASRLGTTVQELRDTVLAAEKNPALKDAPELAAAQEIIEEVSV</sequence>
<dbReference type="InterPro" id="IPR036126">
    <property type="entry name" value="TBCA_sf"/>
</dbReference>
<proteinExistence type="inferred from homology"/>
<dbReference type="SUPFAM" id="SSF46988">
    <property type="entry name" value="Tubulin chaperone cofactor A"/>
    <property type="match status" value="1"/>
</dbReference>
<dbReference type="Proteomes" id="UP000250043">
    <property type="component" value="Unassembled WGS sequence"/>
</dbReference>
<dbReference type="InterPro" id="IPR004226">
    <property type="entry name" value="TBCA"/>
</dbReference>
<evidence type="ECO:0000256" key="3">
    <source>
        <dbReference type="RuleBase" id="RU364030"/>
    </source>
</evidence>
<keyword evidence="3" id="KW-0493">Microtubule</keyword>
<comment type="subunit">
    <text evidence="3">Supercomplex made of cofactors A to E. Cofactors A and D function by capturing and stabilizing tubulin in a quasi-native conformation. Cofactor E binds to the cofactor D-tubulin complex; interaction with cofactor C then causes the release of tubulin polypeptides that are committed to the native state.</text>
</comment>
<dbReference type="PANTHER" id="PTHR21500:SF0">
    <property type="entry name" value="TUBULIN-SPECIFIC CHAPERONE A"/>
    <property type="match status" value="1"/>
</dbReference>
<protein>
    <recommendedName>
        <fullName evidence="3">Tubulin-specific chaperone A</fullName>
    </recommendedName>
</protein>
<evidence type="ECO:0000313" key="5">
    <source>
        <dbReference type="EMBL" id="OCH90060.1"/>
    </source>
</evidence>
<reference evidence="5 6" key="1">
    <citation type="submission" date="2016-07" db="EMBL/GenBank/DDBJ databases">
        <title>Draft genome of the white-rot fungus Obba rivulosa 3A-2.</title>
        <authorList>
            <consortium name="DOE Joint Genome Institute"/>
            <person name="Miettinen O."/>
            <person name="Riley R."/>
            <person name="Acob R."/>
            <person name="Barry K."/>
            <person name="Cullen D."/>
            <person name="De Vries R."/>
            <person name="Hainaut M."/>
            <person name="Hatakka A."/>
            <person name="Henrissat B."/>
            <person name="Hilden K."/>
            <person name="Kuo R."/>
            <person name="Labutti K."/>
            <person name="Lipzen A."/>
            <person name="Makela M.R."/>
            <person name="Sandor L."/>
            <person name="Spatafora J.W."/>
            <person name="Grigoriev I.V."/>
            <person name="Hibbett D.S."/>
        </authorList>
    </citation>
    <scope>NUCLEOTIDE SEQUENCE [LARGE SCALE GENOMIC DNA]</scope>
    <source>
        <strain evidence="5 6">3A-2</strain>
    </source>
</reference>
<evidence type="ECO:0000256" key="4">
    <source>
        <dbReference type="SAM" id="Coils"/>
    </source>
</evidence>
<keyword evidence="3" id="KW-0206">Cytoskeleton</keyword>
<dbReference type="EMBL" id="KV722413">
    <property type="protein sequence ID" value="OCH90060.1"/>
    <property type="molecule type" value="Genomic_DNA"/>
</dbReference>
<keyword evidence="4" id="KW-0175">Coiled coil</keyword>
<name>A0A8E2B2H6_9APHY</name>
<keyword evidence="6" id="KW-1185">Reference proteome</keyword>
<feature type="coiled-coil region" evidence="4">
    <location>
        <begin position="20"/>
        <end position="74"/>
    </location>
</feature>
<dbReference type="AlphaFoldDB" id="A0A8E2B2H6"/>
<comment type="subcellular location">
    <subcellularLocation>
        <location evidence="3">Cytoplasm</location>
        <location evidence="3">Cytoskeleton</location>
    </subcellularLocation>
</comment>
<keyword evidence="2 3" id="KW-0143">Chaperone</keyword>
<dbReference type="GO" id="GO:0007023">
    <property type="term" value="P:post-chaperonin tubulin folding pathway"/>
    <property type="evidence" value="ECO:0007669"/>
    <property type="project" value="UniProtKB-UniRule"/>
</dbReference>
<dbReference type="GO" id="GO:0048487">
    <property type="term" value="F:beta-tubulin binding"/>
    <property type="evidence" value="ECO:0007669"/>
    <property type="project" value="InterPro"/>
</dbReference>
<dbReference type="OrthoDB" id="296187at2759"/>
<gene>
    <name evidence="5" type="ORF">OBBRIDRAFT_793676</name>
</gene>
<evidence type="ECO:0000256" key="2">
    <source>
        <dbReference type="ARBA" id="ARBA00023186"/>
    </source>
</evidence>
<dbReference type="Pfam" id="PF02970">
    <property type="entry name" value="TBCA"/>
    <property type="match status" value="1"/>
</dbReference>
<evidence type="ECO:0000256" key="1">
    <source>
        <dbReference type="ARBA" id="ARBA00006806"/>
    </source>
</evidence>
<organism evidence="5 6">
    <name type="scientific">Obba rivulosa</name>
    <dbReference type="NCBI Taxonomy" id="1052685"/>
    <lineage>
        <taxon>Eukaryota</taxon>
        <taxon>Fungi</taxon>
        <taxon>Dikarya</taxon>
        <taxon>Basidiomycota</taxon>
        <taxon>Agaricomycotina</taxon>
        <taxon>Agaricomycetes</taxon>
        <taxon>Polyporales</taxon>
        <taxon>Gelatoporiaceae</taxon>
        <taxon>Obba</taxon>
    </lineage>
</organism>
<dbReference type="PANTHER" id="PTHR21500">
    <property type="entry name" value="TUBULIN-SPECIFIC CHAPERONE A"/>
    <property type="match status" value="1"/>
</dbReference>
<dbReference type="GO" id="GO:0007021">
    <property type="term" value="P:tubulin complex assembly"/>
    <property type="evidence" value="ECO:0007669"/>
    <property type="project" value="UniProtKB-UniRule"/>
</dbReference>
<dbReference type="GO" id="GO:0005874">
    <property type="term" value="C:microtubule"/>
    <property type="evidence" value="ECO:0007669"/>
    <property type="project" value="UniProtKB-KW"/>
</dbReference>
<keyword evidence="3" id="KW-0963">Cytoplasm</keyword>
<comment type="similarity">
    <text evidence="1 3">Belongs to the TBCA family.</text>
</comment>
<accession>A0A8E2B2H6</accession>
<dbReference type="GO" id="GO:0005829">
    <property type="term" value="C:cytosol"/>
    <property type="evidence" value="ECO:0007669"/>
    <property type="project" value="TreeGrafter"/>
</dbReference>
<evidence type="ECO:0000313" key="6">
    <source>
        <dbReference type="Proteomes" id="UP000250043"/>
    </source>
</evidence>